<evidence type="ECO:0000259" key="1">
    <source>
        <dbReference type="Pfam" id="PF25597"/>
    </source>
</evidence>
<dbReference type="EMBL" id="BAABME010003487">
    <property type="protein sequence ID" value="GAA0158981.1"/>
    <property type="molecule type" value="Genomic_DNA"/>
</dbReference>
<dbReference type="InterPro" id="IPR057670">
    <property type="entry name" value="SH3_retrovirus"/>
</dbReference>
<dbReference type="Pfam" id="PF25597">
    <property type="entry name" value="SH3_retrovirus"/>
    <property type="match status" value="1"/>
</dbReference>
<reference evidence="2 3" key="1">
    <citation type="submission" date="2024-01" db="EMBL/GenBank/DDBJ databases">
        <title>The complete chloroplast genome sequence of Lithospermum erythrorhizon: insights into the phylogenetic relationship among Boraginaceae species and the maternal lineages of purple gromwells.</title>
        <authorList>
            <person name="Okada T."/>
            <person name="Watanabe K."/>
        </authorList>
    </citation>
    <scope>NUCLEOTIDE SEQUENCE [LARGE SCALE GENOMIC DNA]</scope>
</reference>
<name>A0AAV3Q6F1_LITER</name>
<dbReference type="PANTHER" id="PTHR42648:SF31">
    <property type="entry name" value="RNA-DIRECTED DNA POLYMERASE"/>
    <property type="match status" value="1"/>
</dbReference>
<dbReference type="Proteomes" id="UP001454036">
    <property type="component" value="Unassembled WGS sequence"/>
</dbReference>
<evidence type="ECO:0000313" key="2">
    <source>
        <dbReference type="EMBL" id="GAA0158981.1"/>
    </source>
</evidence>
<evidence type="ECO:0000313" key="3">
    <source>
        <dbReference type="Proteomes" id="UP001454036"/>
    </source>
</evidence>
<organism evidence="2 3">
    <name type="scientific">Lithospermum erythrorhizon</name>
    <name type="common">Purple gromwell</name>
    <name type="synonym">Lithospermum officinale var. erythrorhizon</name>
    <dbReference type="NCBI Taxonomy" id="34254"/>
    <lineage>
        <taxon>Eukaryota</taxon>
        <taxon>Viridiplantae</taxon>
        <taxon>Streptophyta</taxon>
        <taxon>Embryophyta</taxon>
        <taxon>Tracheophyta</taxon>
        <taxon>Spermatophyta</taxon>
        <taxon>Magnoliopsida</taxon>
        <taxon>eudicotyledons</taxon>
        <taxon>Gunneridae</taxon>
        <taxon>Pentapetalae</taxon>
        <taxon>asterids</taxon>
        <taxon>lamiids</taxon>
        <taxon>Boraginales</taxon>
        <taxon>Boraginaceae</taxon>
        <taxon>Boraginoideae</taxon>
        <taxon>Lithospermeae</taxon>
        <taxon>Lithospermum</taxon>
    </lineage>
</organism>
<keyword evidence="3" id="KW-1185">Reference proteome</keyword>
<feature type="domain" description="Retroviral polymerase SH3-like" evidence="1">
    <location>
        <begin position="123"/>
        <end position="172"/>
    </location>
</feature>
<sequence>MMVDWECVQAMFVQWILNAIDSSLRKTIPYFDTTHAMTTSVGSGAASEVGGSADQSSGAGLYESDWGKLKALLGHSDSRIEDRLVAGYLINRTPFSVLNFKSPYELLYGKPPTYSNLRVFGALCFAHNQKGKLDKFHSRSRKSIFVGYPFRKKAWKLFDLQSCEYFVSRDVIDIL</sequence>
<proteinExistence type="predicted"/>
<dbReference type="PANTHER" id="PTHR42648">
    <property type="entry name" value="TRANSPOSASE, PUTATIVE-RELATED"/>
    <property type="match status" value="1"/>
</dbReference>
<dbReference type="AlphaFoldDB" id="A0AAV3Q6F1"/>
<dbReference type="InterPro" id="IPR039537">
    <property type="entry name" value="Retrotran_Ty1/copia-like"/>
</dbReference>
<accession>A0AAV3Q6F1</accession>
<comment type="caution">
    <text evidence="2">The sequence shown here is derived from an EMBL/GenBank/DDBJ whole genome shotgun (WGS) entry which is preliminary data.</text>
</comment>
<protein>
    <recommendedName>
        <fullName evidence="1">Retroviral polymerase SH3-like domain-containing protein</fullName>
    </recommendedName>
</protein>
<gene>
    <name evidence="2" type="ORF">LIER_15873</name>
</gene>